<dbReference type="Gene3D" id="3.40.50.2000">
    <property type="entry name" value="Glycogen Phosphorylase B"/>
    <property type="match status" value="2"/>
</dbReference>
<dbReference type="Pfam" id="PF00534">
    <property type="entry name" value="Glycos_transf_1"/>
    <property type="match status" value="1"/>
</dbReference>
<dbReference type="InterPro" id="IPR001296">
    <property type="entry name" value="Glyco_trans_1"/>
</dbReference>
<evidence type="ECO:0000256" key="1">
    <source>
        <dbReference type="SAM" id="MobiDB-lite"/>
    </source>
</evidence>
<dbReference type="PANTHER" id="PTHR46401:SF8">
    <property type="entry name" value="BLL6006 PROTEIN"/>
    <property type="match status" value="1"/>
</dbReference>
<protein>
    <recommendedName>
        <fullName evidence="6">Glycosyl transferase</fullName>
    </recommendedName>
</protein>
<dbReference type="EMBL" id="PCRF01000157">
    <property type="protein sequence ID" value="PIP16283.1"/>
    <property type="molecule type" value="Genomic_DNA"/>
</dbReference>
<dbReference type="Pfam" id="PF09314">
    <property type="entry name" value="DUF1972"/>
    <property type="match status" value="1"/>
</dbReference>
<evidence type="ECO:0000259" key="2">
    <source>
        <dbReference type="Pfam" id="PF00534"/>
    </source>
</evidence>
<evidence type="ECO:0008006" key="6">
    <source>
        <dbReference type="Google" id="ProtNLM"/>
    </source>
</evidence>
<feature type="region of interest" description="Disordered" evidence="1">
    <location>
        <begin position="156"/>
        <end position="178"/>
    </location>
</feature>
<dbReference type="SUPFAM" id="SSF53756">
    <property type="entry name" value="UDP-Glycosyltransferase/glycogen phosphorylase"/>
    <property type="match status" value="1"/>
</dbReference>
<gene>
    <name evidence="4" type="ORF">COX46_03210</name>
</gene>
<evidence type="ECO:0000259" key="3">
    <source>
        <dbReference type="Pfam" id="PF09314"/>
    </source>
</evidence>
<comment type="caution">
    <text evidence="4">The sequence shown here is derived from an EMBL/GenBank/DDBJ whole genome shotgun (WGS) entry which is preliminary data.</text>
</comment>
<proteinExistence type="predicted"/>
<name>A0A2G9YC23_9BACT</name>
<accession>A0A2G9YC23</accession>
<organism evidence="4 5">
    <name type="scientific">bacterium (Candidatus Ratteibacteria) CG23_combo_of_CG06-09_8_20_14_all_48_7</name>
    <dbReference type="NCBI Taxonomy" id="2014292"/>
    <lineage>
        <taxon>Bacteria</taxon>
        <taxon>Candidatus Ratteibacteria</taxon>
    </lineage>
</organism>
<feature type="domain" description="DUF1972" evidence="3">
    <location>
        <begin position="75"/>
        <end position="144"/>
    </location>
</feature>
<dbReference type="Proteomes" id="UP000230392">
    <property type="component" value="Unassembled WGS sequence"/>
</dbReference>
<dbReference type="AlphaFoldDB" id="A0A2G9YC23"/>
<feature type="non-terminal residue" evidence="4">
    <location>
        <position position="1"/>
    </location>
</feature>
<evidence type="ECO:0000313" key="5">
    <source>
        <dbReference type="Proteomes" id="UP000230392"/>
    </source>
</evidence>
<reference evidence="4 5" key="1">
    <citation type="submission" date="2017-09" db="EMBL/GenBank/DDBJ databases">
        <title>Depth-based differentiation of microbial function through sediment-hosted aquifers and enrichment of novel symbionts in the deep terrestrial subsurface.</title>
        <authorList>
            <person name="Probst A.J."/>
            <person name="Ladd B."/>
            <person name="Jarett J.K."/>
            <person name="Geller-Mcgrath D.E."/>
            <person name="Sieber C.M."/>
            <person name="Emerson J.B."/>
            <person name="Anantharaman K."/>
            <person name="Thomas B.C."/>
            <person name="Malmstrom R."/>
            <person name="Stieglmeier M."/>
            <person name="Klingl A."/>
            <person name="Woyke T."/>
            <person name="Ryan C.M."/>
            <person name="Banfield J.F."/>
        </authorList>
    </citation>
    <scope>NUCLEOTIDE SEQUENCE [LARGE SCALE GENOMIC DNA]</scope>
    <source>
        <strain evidence="4">CG23_combo_of_CG06-09_8_20_14_all_48_7</strain>
    </source>
</reference>
<dbReference type="GO" id="GO:0016757">
    <property type="term" value="F:glycosyltransferase activity"/>
    <property type="evidence" value="ECO:0007669"/>
    <property type="project" value="InterPro"/>
</dbReference>
<dbReference type="PANTHER" id="PTHR46401">
    <property type="entry name" value="GLYCOSYLTRANSFERASE WBBK-RELATED"/>
    <property type="match status" value="1"/>
</dbReference>
<dbReference type="InterPro" id="IPR015393">
    <property type="entry name" value="DUF1972"/>
</dbReference>
<sequence>YQARSFGSDESDPYRWERCGGGSERIFLFFPPSLPGKSTDTFSHTFLAVLYLLFIRSVDVILIFNVANSPIAILAKLAGKRVMLNTDGLEWKRGKWGPVARAYFRLCERLACVSGATLISDSRTIADYYRRRYGKKTLFIPYGAHTKDEIASALSRNDDVTPTLPPPSRGRNGGGGQDDILKEYSLKKDDYLLVVGRLEPENNADLIIEALRKVSTEKVLVIVGGTNWKNPFVQKIQRLSSSRIRFLGGVYQTGHLRELYRNCYLYIHGHEVGGTNPALLQAMGAGRCVLALDVPFNREVVEGAGMLFTKKGDDLAEKVRYLLANPEVVRYYQALALERVKEFYTWEKVVDDYERLINNLT</sequence>
<evidence type="ECO:0000313" key="4">
    <source>
        <dbReference type="EMBL" id="PIP16283.1"/>
    </source>
</evidence>
<feature type="domain" description="Glycosyl transferase family 1" evidence="2">
    <location>
        <begin position="185"/>
        <end position="329"/>
    </location>
</feature>